<sequence length="211" mass="22482">MNCPNCGKESVEGAKFCESCGAPLVSEVSEPAAPVPPAPASPFNAPEPSMPVGTNTAQPSAPQAPVQTQSGYAPYEPPAQPYGTQNGYAAPNANTQQGYYTQPGPSQQNPYQNAYQAPYGQPAYQGAYDGAIYPMSDSDRTLRLINFILCLVSTITCALLIIPLAWMLPMTIISWGIYKGKKRNTTAFGVCTLLFVNLIGGILLLCSHKDQ</sequence>
<evidence type="ECO:0000259" key="3">
    <source>
        <dbReference type="Pfam" id="PF13240"/>
    </source>
</evidence>
<dbReference type="OrthoDB" id="3239796at2"/>
<comment type="caution">
    <text evidence="4">The sequence shown here is derived from an EMBL/GenBank/DDBJ whole genome shotgun (WGS) entry which is preliminary data.</text>
</comment>
<organism evidence="4 5">
    <name type="scientific">Slackia isoflavoniconvertens</name>
    <dbReference type="NCBI Taxonomy" id="572010"/>
    <lineage>
        <taxon>Bacteria</taxon>
        <taxon>Bacillati</taxon>
        <taxon>Actinomycetota</taxon>
        <taxon>Coriobacteriia</taxon>
        <taxon>Eggerthellales</taxon>
        <taxon>Eggerthellaceae</taxon>
        <taxon>Slackia</taxon>
    </lineage>
</organism>
<accession>A0A3N0IGV0</accession>
<reference evidence="5" key="1">
    <citation type="submission" date="2018-05" db="EMBL/GenBank/DDBJ databases">
        <title>Genome Sequencing of selected type strains of the family Eggerthellaceae.</title>
        <authorList>
            <person name="Danylec N."/>
            <person name="Stoll D.A."/>
            <person name="Doetsch A."/>
            <person name="Huch M."/>
        </authorList>
    </citation>
    <scope>NUCLEOTIDE SEQUENCE [LARGE SCALE GENOMIC DNA]</scope>
    <source>
        <strain evidence="5">DSM 22006</strain>
    </source>
</reference>
<protein>
    <recommendedName>
        <fullName evidence="3">Zinc-ribbon domain-containing protein</fullName>
    </recommendedName>
</protein>
<feature type="compositionally biased region" description="Polar residues" evidence="1">
    <location>
        <begin position="52"/>
        <end position="71"/>
    </location>
</feature>
<evidence type="ECO:0000313" key="5">
    <source>
        <dbReference type="Proteomes" id="UP000271472"/>
    </source>
</evidence>
<feature type="domain" description="Zinc-ribbon" evidence="3">
    <location>
        <begin position="3"/>
        <end position="24"/>
    </location>
</feature>
<keyword evidence="2" id="KW-0812">Transmembrane</keyword>
<gene>
    <name evidence="4" type="ORF">DMP05_03615</name>
</gene>
<dbReference type="InterPro" id="IPR026870">
    <property type="entry name" value="Zinc_ribbon_dom"/>
</dbReference>
<keyword evidence="2" id="KW-1133">Transmembrane helix</keyword>
<feature type="transmembrane region" description="Helical" evidence="2">
    <location>
        <begin position="144"/>
        <end position="166"/>
    </location>
</feature>
<dbReference type="Proteomes" id="UP000271472">
    <property type="component" value="Unassembled WGS sequence"/>
</dbReference>
<dbReference type="AlphaFoldDB" id="A0A3N0IGV0"/>
<feature type="region of interest" description="Disordered" evidence="1">
    <location>
        <begin position="27"/>
        <end position="113"/>
    </location>
</feature>
<evidence type="ECO:0000256" key="1">
    <source>
        <dbReference type="SAM" id="MobiDB-lite"/>
    </source>
</evidence>
<evidence type="ECO:0000313" key="4">
    <source>
        <dbReference type="EMBL" id="RNM35780.1"/>
    </source>
</evidence>
<feature type="compositionally biased region" description="Polar residues" evidence="1">
    <location>
        <begin position="82"/>
        <end position="113"/>
    </location>
</feature>
<dbReference type="GeneID" id="98662375"/>
<keyword evidence="5" id="KW-1185">Reference proteome</keyword>
<evidence type="ECO:0000256" key="2">
    <source>
        <dbReference type="SAM" id="Phobius"/>
    </source>
</evidence>
<name>A0A3N0IGV0_9ACTN</name>
<keyword evidence="2" id="KW-0472">Membrane</keyword>
<dbReference type="EMBL" id="QIBZ01000005">
    <property type="protein sequence ID" value="RNM35780.1"/>
    <property type="molecule type" value="Genomic_DNA"/>
</dbReference>
<proteinExistence type="predicted"/>
<dbReference type="RefSeq" id="WP_123219205.1">
    <property type="nucleotide sequence ID" value="NZ_JACHYQ010000001.1"/>
</dbReference>
<dbReference type="Pfam" id="PF13240">
    <property type="entry name" value="Zn_Ribbon_1"/>
    <property type="match status" value="1"/>
</dbReference>
<feature type="transmembrane region" description="Helical" evidence="2">
    <location>
        <begin position="186"/>
        <end position="206"/>
    </location>
</feature>